<proteinExistence type="predicted"/>
<feature type="transmembrane region" description="Helical" evidence="1">
    <location>
        <begin position="31"/>
        <end position="50"/>
    </location>
</feature>
<organism evidence="2 3">
    <name type="scientific">Candidatus Akkermansia intestinigallinarum</name>
    <dbReference type="NCBI Taxonomy" id="2838431"/>
    <lineage>
        <taxon>Bacteria</taxon>
        <taxon>Pseudomonadati</taxon>
        <taxon>Verrucomicrobiota</taxon>
        <taxon>Verrucomicrobiia</taxon>
        <taxon>Verrucomicrobiales</taxon>
        <taxon>Akkermansiaceae</taxon>
        <taxon>Akkermansia</taxon>
    </lineage>
</organism>
<feature type="transmembrane region" description="Helical" evidence="1">
    <location>
        <begin position="113"/>
        <end position="132"/>
    </location>
</feature>
<evidence type="ECO:0000313" key="3">
    <source>
        <dbReference type="Proteomes" id="UP000823964"/>
    </source>
</evidence>
<gene>
    <name evidence="2" type="ORF">H9862_00075</name>
</gene>
<feature type="transmembrane region" description="Helical" evidence="1">
    <location>
        <begin position="70"/>
        <end position="92"/>
    </location>
</feature>
<keyword evidence="1" id="KW-0812">Transmembrane</keyword>
<dbReference type="GO" id="GO:0140359">
    <property type="term" value="F:ABC-type transporter activity"/>
    <property type="evidence" value="ECO:0007669"/>
    <property type="project" value="InterPro"/>
</dbReference>
<dbReference type="Proteomes" id="UP000823964">
    <property type="component" value="Unassembled WGS sequence"/>
</dbReference>
<dbReference type="PANTHER" id="PTHR43471">
    <property type="entry name" value="ABC TRANSPORTER PERMEASE"/>
    <property type="match status" value="1"/>
</dbReference>
<dbReference type="PANTHER" id="PTHR43471:SF10">
    <property type="entry name" value="SLL1107 PROTEIN"/>
    <property type="match status" value="1"/>
</dbReference>
<comment type="caution">
    <text evidence="2">The sequence shown here is derived from an EMBL/GenBank/DDBJ whole genome shotgun (WGS) entry which is preliminary data.</text>
</comment>
<evidence type="ECO:0000256" key="1">
    <source>
        <dbReference type="SAM" id="Phobius"/>
    </source>
</evidence>
<feature type="transmembrane region" description="Helical" evidence="1">
    <location>
        <begin position="281"/>
        <end position="300"/>
    </location>
</feature>
<reference evidence="2" key="1">
    <citation type="journal article" date="2021" name="PeerJ">
        <title>Extensive microbial diversity within the chicken gut microbiome revealed by metagenomics and culture.</title>
        <authorList>
            <person name="Gilroy R."/>
            <person name="Ravi A."/>
            <person name="Getino M."/>
            <person name="Pursley I."/>
            <person name="Horton D.L."/>
            <person name="Alikhan N.F."/>
            <person name="Baker D."/>
            <person name="Gharbi K."/>
            <person name="Hall N."/>
            <person name="Watson M."/>
            <person name="Adriaenssens E.M."/>
            <person name="Foster-Nyarko E."/>
            <person name="Jarju S."/>
            <person name="Secka A."/>
            <person name="Antonio M."/>
            <person name="Oren A."/>
            <person name="Chaudhuri R.R."/>
            <person name="La Ragione R."/>
            <person name="Hildebrand F."/>
            <person name="Pallen M.J."/>
        </authorList>
    </citation>
    <scope>NUCLEOTIDE SEQUENCE</scope>
    <source>
        <strain evidence="2">14975</strain>
    </source>
</reference>
<keyword evidence="1" id="KW-0472">Membrane</keyword>
<dbReference type="EMBL" id="DXFQ01000003">
    <property type="protein sequence ID" value="HIX18980.1"/>
    <property type="molecule type" value="Genomic_DNA"/>
</dbReference>
<reference evidence="2" key="2">
    <citation type="submission" date="2021-04" db="EMBL/GenBank/DDBJ databases">
        <authorList>
            <person name="Gilroy R."/>
        </authorList>
    </citation>
    <scope>NUCLEOTIDE SEQUENCE</scope>
    <source>
        <strain evidence="2">14975</strain>
    </source>
</reference>
<keyword evidence="1" id="KW-1133">Transmembrane helix</keyword>
<accession>A0A9D2AG55</accession>
<feature type="transmembrane region" description="Helical" evidence="1">
    <location>
        <begin position="200"/>
        <end position="222"/>
    </location>
</feature>
<protein>
    <submittedName>
        <fullName evidence="2">ABC transporter permease subunit</fullName>
    </submittedName>
</protein>
<sequence>MGGILRQMAGIPARAAAVAGVTLVQLLRMRIFLVVAALALLMLGLQFLPYQEAVSVEYQGIDQLQLLKSTGLGCMQLFGLVFSVAATSLLIPRDSEDRILYTILCKPVPRFDYLLGKLAGVLLLLFLVFALMDGLLCLLIHLREAAFCERISAALTERGADPAQISDILARVHEAAGYGALHQGIIAMALGTAVLTSLTLLFSCFTSGTIVSMIFAFGAYFIGSFQQQLFSLLHDGGTGTGPLLRLALNALVVLLPDFSIFSLGDAAATGNAAGAAMLGQLALMACGYMLLHLFVATWIFNRKEF</sequence>
<dbReference type="AlphaFoldDB" id="A0A9D2AG55"/>
<dbReference type="GO" id="GO:0005886">
    <property type="term" value="C:plasma membrane"/>
    <property type="evidence" value="ECO:0007669"/>
    <property type="project" value="UniProtKB-SubCell"/>
</dbReference>
<evidence type="ECO:0000313" key="2">
    <source>
        <dbReference type="EMBL" id="HIX18980.1"/>
    </source>
</evidence>
<name>A0A9D2AG55_9BACT</name>